<protein>
    <submittedName>
        <fullName evidence="1">Protein-L-isoaspartate O-methyltransferase</fullName>
    </submittedName>
</protein>
<evidence type="ECO:0000313" key="2">
    <source>
        <dbReference type="Proteomes" id="UP000244450"/>
    </source>
</evidence>
<dbReference type="AlphaFoldDB" id="A0A2T7BFA7"/>
<dbReference type="InterPro" id="IPR007815">
    <property type="entry name" value="Emycin_Estase"/>
</dbReference>
<accession>A0A2T7BFA7</accession>
<dbReference type="Pfam" id="PF05139">
    <property type="entry name" value="Erythro_esteras"/>
    <property type="match status" value="1"/>
</dbReference>
<dbReference type="GO" id="GO:0032259">
    <property type="term" value="P:methylation"/>
    <property type="evidence" value="ECO:0007669"/>
    <property type="project" value="UniProtKB-KW"/>
</dbReference>
<dbReference type="PANTHER" id="PTHR31299:SF0">
    <property type="entry name" value="ESTERASE, PUTATIVE (AFU_ORTHOLOGUE AFUA_1G05850)-RELATED"/>
    <property type="match status" value="1"/>
</dbReference>
<dbReference type="GO" id="GO:0008168">
    <property type="term" value="F:methyltransferase activity"/>
    <property type="evidence" value="ECO:0007669"/>
    <property type="project" value="UniProtKB-KW"/>
</dbReference>
<dbReference type="Gene3D" id="3.40.1660.10">
    <property type="entry name" value="EreA-like (biosynthetic domain)"/>
    <property type="match status" value="1"/>
</dbReference>
<keyword evidence="1" id="KW-0808">Transferase</keyword>
<gene>
    <name evidence="1" type="ORF">DCC81_11665</name>
</gene>
<dbReference type="OrthoDB" id="9810066at2"/>
<dbReference type="InterPro" id="IPR052036">
    <property type="entry name" value="Hydrolase/PRTase-associated"/>
</dbReference>
<sequence>MRHYFNKQVSFDETEAITAIRQSHYPLHSKADLGPLMDRIGDARVVMLGEASHGTHEYYMWRAHISKRLIEEKGFNFIAVEGDWPECYRLNRFIKGYNQESKSAFKELQTFRRWPTWMWANWEIVALADWMLEHNTGLAANSKVGFYGLDVYSLWESIENIMQYLKRVDPAALKVAQNAIRCFEPYRKEEGSSYARAAQFVPDLCQKEVVELLSEIQRRLPTYNTDHENVFSTEQNALVAVNAEKYYRAMVTGGPHSWNVRDRHMADTLERLLTFHGKDAKAIVWAHNTHVGDARATDMTNEGMYNIGELARLEHHDKGVVLVGFGSWRGSVTAARAWGAPMKEMELPQAQKGTWEYLLHAAGENNKLLIMNDLVRNDMLMEHHLGHRAVGVIYNPIYEQYSNYVPSVIPMRYDAFIYLDNTKALHPLHLEPHGHETPQTYPFGV</sequence>
<keyword evidence="2" id="KW-1185">Reference proteome</keyword>
<dbReference type="PIRSF" id="PIRSF036794">
    <property type="entry name" value="UCP_erythr_ester"/>
    <property type="match status" value="1"/>
</dbReference>
<dbReference type="Gene3D" id="3.30.1870.10">
    <property type="entry name" value="EreA-like, domain 2"/>
    <property type="match status" value="1"/>
</dbReference>
<dbReference type="SUPFAM" id="SSF159501">
    <property type="entry name" value="EreA/ChaN-like"/>
    <property type="match status" value="1"/>
</dbReference>
<keyword evidence="1" id="KW-0489">Methyltransferase</keyword>
<proteinExistence type="predicted"/>
<dbReference type="PANTHER" id="PTHR31299">
    <property type="entry name" value="ESTERASE, PUTATIVE (AFU_ORTHOLOGUE AFUA_1G05850)-RELATED"/>
    <property type="match status" value="1"/>
</dbReference>
<dbReference type="EMBL" id="QCYK01000002">
    <property type="protein sequence ID" value="PUZ24967.1"/>
    <property type="molecule type" value="Genomic_DNA"/>
</dbReference>
<comment type="caution">
    <text evidence="1">The sequence shown here is derived from an EMBL/GenBank/DDBJ whole genome shotgun (WGS) entry which is preliminary data.</text>
</comment>
<name>A0A2T7BFA7_9BACT</name>
<organism evidence="1 2">
    <name type="scientific">Chitinophaga parva</name>
    <dbReference type="NCBI Taxonomy" id="2169414"/>
    <lineage>
        <taxon>Bacteria</taxon>
        <taxon>Pseudomonadati</taxon>
        <taxon>Bacteroidota</taxon>
        <taxon>Chitinophagia</taxon>
        <taxon>Chitinophagales</taxon>
        <taxon>Chitinophagaceae</taxon>
        <taxon>Chitinophaga</taxon>
    </lineage>
</organism>
<dbReference type="InterPro" id="IPR014622">
    <property type="entry name" value="UCP036794_erythomycin"/>
</dbReference>
<dbReference type="CDD" id="cd14728">
    <property type="entry name" value="Ere-like"/>
    <property type="match status" value="1"/>
</dbReference>
<evidence type="ECO:0000313" key="1">
    <source>
        <dbReference type="EMBL" id="PUZ24967.1"/>
    </source>
</evidence>
<dbReference type="Gene3D" id="1.20.1440.30">
    <property type="entry name" value="Biosynthetic Protein domain"/>
    <property type="match status" value="1"/>
</dbReference>
<dbReference type="Proteomes" id="UP000244450">
    <property type="component" value="Unassembled WGS sequence"/>
</dbReference>
<dbReference type="RefSeq" id="WP_108686804.1">
    <property type="nucleotide sequence ID" value="NZ_QCYK01000002.1"/>
</dbReference>
<dbReference type="GO" id="GO:0046677">
    <property type="term" value="P:response to antibiotic"/>
    <property type="evidence" value="ECO:0007669"/>
    <property type="project" value="InterPro"/>
</dbReference>
<reference evidence="1 2" key="1">
    <citation type="submission" date="2018-04" db="EMBL/GenBank/DDBJ databases">
        <title>Chitinophaga fuyangensis sp. nov., isolated from soil in a chemical factory.</title>
        <authorList>
            <person name="Chen K."/>
        </authorList>
    </citation>
    <scope>NUCLEOTIDE SEQUENCE [LARGE SCALE GENOMIC DNA]</scope>
    <source>
        <strain evidence="1 2">LY-1</strain>
    </source>
</reference>